<dbReference type="Gene3D" id="3.60.15.10">
    <property type="entry name" value="Ribonuclease Z/Hydroxyacylglutathione hydrolase-like"/>
    <property type="match status" value="1"/>
</dbReference>
<dbReference type="EMBL" id="JAAZKV010000030">
    <property type="protein sequence ID" value="NMA44863.1"/>
    <property type="molecule type" value="Genomic_DNA"/>
</dbReference>
<comment type="caution">
    <text evidence="1">The sequence shown here is derived from an EMBL/GenBank/DDBJ whole genome shotgun (WGS) entry which is preliminary data.</text>
</comment>
<dbReference type="SUPFAM" id="SSF56281">
    <property type="entry name" value="Metallo-hydrolase/oxidoreductase"/>
    <property type="match status" value="1"/>
</dbReference>
<proteinExistence type="predicted"/>
<dbReference type="PANTHER" id="PTHR43546:SF3">
    <property type="entry name" value="UPF0173 METAL-DEPENDENT HYDROLASE MJ1163"/>
    <property type="match status" value="1"/>
</dbReference>
<dbReference type="Pfam" id="PF13483">
    <property type="entry name" value="Lactamase_B_3"/>
    <property type="match status" value="1"/>
</dbReference>
<evidence type="ECO:0008006" key="3">
    <source>
        <dbReference type="Google" id="ProtNLM"/>
    </source>
</evidence>
<name>A0A7K4C044_9ARCH</name>
<sequence>MVELQYFGHSFFQLKHGSSVLLIDPVFDSSKTVLKKNQKIPASSSKLKNVSIILLTNETPEHFDPVAVQEIALKNNSTVIGHDVVLQKLNLPRTQKVPIYSNTEITVKGVKIQSKTAHFPKSFYPLGYLLDFDGVKVYHAGVTSLHNSFEKIQADISLLPISSRTMDVVDAVRAAKILKSKMIVPMQYDIFEPKKFDPVDLKKRIEDSVLKTDTIILNPGQKFKI</sequence>
<dbReference type="AlphaFoldDB" id="A0A7K4C044"/>
<dbReference type="InterPro" id="IPR050114">
    <property type="entry name" value="UPF0173_UPF0282_UlaG_hydrolase"/>
</dbReference>
<evidence type="ECO:0000313" key="1">
    <source>
        <dbReference type="EMBL" id="NMA44863.1"/>
    </source>
</evidence>
<dbReference type="InterPro" id="IPR036866">
    <property type="entry name" value="RibonucZ/Hydroxyglut_hydro"/>
</dbReference>
<dbReference type="PANTHER" id="PTHR43546">
    <property type="entry name" value="UPF0173 METAL-DEPENDENT HYDROLASE MJ1163-RELATED"/>
    <property type="match status" value="1"/>
</dbReference>
<gene>
    <name evidence="1" type="ORF">GX950_03580</name>
</gene>
<protein>
    <recommendedName>
        <fullName evidence="3">MBL fold metallo-hydrolase</fullName>
    </recommendedName>
</protein>
<organism evidence="1 2">
    <name type="scientific">Candidatus Iainarchaeum sp</name>
    <dbReference type="NCBI Taxonomy" id="3101447"/>
    <lineage>
        <taxon>Archaea</taxon>
        <taxon>Candidatus Iainarchaeota</taxon>
        <taxon>Candidatus Iainarchaeia</taxon>
        <taxon>Candidatus Iainarchaeales</taxon>
        <taxon>Candidatus Iainarchaeaceae</taxon>
        <taxon>Candidatus Iainarchaeum</taxon>
    </lineage>
</organism>
<evidence type="ECO:0000313" key="2">
    <source>
        <dbReference type="Proteomes" id="UP000526302"/>
    </source>
</evidence>
<reference evidence="1 2" key="1">
    <citation type="journal article" date="2020" name="Biotechnol. Biofuels">
        <title>New insights from the biogas microbiome by comprehensive genome-resolved metagenomics of nearly 1600 species originating from multiple anaerobic digesters.</title>
        <authorList>
            <person name="Campanaro S."/>
            <person name="Treu L."/>
            <person name="Rodriguez-R L.M."/>
            <person name="Kovalovszki A."/>
            <person name="Ziels R.M."/>
            <person name="Maus I."/>
            <person name="Zhu X."/>
            <person name="Kougias P.G."/>
            <person name="Basile A."/>
            <person name="Luo G."/>
            <person name="Schluter A."/>
            <person name="Konstantinidis K.T."/>
            <person name="Angelidaki I."/>
        </authorList>
    </citation>
    <scope>NUCLEOTIDE SEQUENCE [LARGE SCALE GENOMIC DNA]</scope>
    <source>
        <strain evidence="1">AS22ysBPME_79</strain>
    </source>
</reference>
<dbReference type="Proteomes" id="UP000526302">
    <property type="component" value="Unassembled WGS sequence"/>
</dbReference>
<accession>A0A7K4C044</accession>